<name>A0ABS1D4R3_9PROT</name>
<keyword evidence="3" id="KW-1185">Reference proteome</keyword>
<feature type="compositionally biased region" description="Basic residues" evidence="1">
    <location>
        <begin position="1"/>
        <end position="22"/>
    </location>
</feature>
<gene>
    <name evidence="2" type="ORF">CKO45_27045</name>
</gene>
<evidence type="ECO:0000256" key="1">
    <source>
        <dbReference type="SAM" id="MobiDB-lite"/>
    </source>
</evidence>
<sequence length="83" mass="9853">MSRTYHHSAKWGRCHRHNRGPRRSVYGGGRVGEAPGWYVRLCDERPGRHADRLVEHRLVRGYVDPDAAVFWRTGRRAPHTWHW</sequence>
<feature type="region of interest" description="Disordered" evidence="1">
    <location>
        <begin position="1"/>
        <end position="32"/>
    </location>
</feature>
<dbReference type="Proteomes" id="UP000697995">
    <property type="component" value="Unassembled WGS sequence"/>
</dbReference>
<proteinExistence type="predicted"/>
<dbReference type="EMBL" id="NRSG01000388">
    <property type="protein sequence ID" value="MBK1661853.1"/>
    <property type="molecule type" value="Genomic_DNA"/>
</dbReference>
<accession>A0ABS1D4R3</accession>
<protein>
    <submittedName>
        <fullName evidence="2">Uncharacterized protein</fullName>
    </submittedName>
</protein>
<reference evidence="2 3" key="1">
    <citation type="journal article" date="2020" name="Microorganisms">
        <title>Osmotic Adaptation and Compatible Solute Biosynthesis of Phototrophic Bacteria as Revealed from Genome Analyses.</title>
        <authorList>
            <person name="Imhoff J.F."/>
            <person name="Rahn T."/>
            <person name="Kunzel S."/>
            <person name="Keller A."/>
            <person name="Neulinger S.C."/>
        </authorList>
    </citation>
    <scope>NUCLEOTIDE SEQUENCE [LARGE SCALE GENOMIC DNA]</scope>
    <source>
        <strain evidence="2 3">DSM 15382</strain>
    </source>
</reference>
<organism evidence="2 3">
    <name type="scientific">Paracraurococcus ruber</name>
    <dbReference type="NCBI Taxonomy" id="77675"/>
    <lineage>
        <taxon>Bacteria</taxon>
        <taxon>Pseudomonadati</taxon>
        <taxon>Pseudomonadota</taxon>
        <taxon>Alphaproteobacteria</taxon>
        <taxon>Acetobacterales</taxon>
        <taxon>Roseomonadaceae</taxon>
        <taxon>Paracraurococcus</taxon>
    </lineage>
</organism>
<comment type="caution">
    <text evidence="2">The sequence shown here is derived from an EMBL/GenBank/DDBJ whole genome shotgun (WGS) entry which is preliminary data.</text>
</comment>
<evidence type="ECO:0000313" key="3">
    <source>
        <dbReference type="Proteomes" id="UP000697995"/>
    </source>
</evidence>
<evidence type="ECO:0000313" key="2">
    <source>
        <dbReference type="EMBL" id="MBK1661853.1"/>
    </source>
</evidence>